<gene>
    <name evidence="8" type="ORF">B0D71_10290</name>
</gene>
<dbReference type="PANTHER" id="PTHR42792">
    <property type="entry name" value="FLAGELLIN"/>
    <property type="match status" value="1"/>
</dbReference>
<keyword evidence="8" id="KW-0966">Cell projection</keyword>
<dbReference type="Gene3D" id="1.20.1330.10">
    <property type="entry name" value="f41 fragment of flagellin, N-terminal domain"/>
    <property type="match status" value="2"/>
</dbReference>
<dbReference type="GO" id="GO:0071973">
    <property type="term" value="P:bacterial-type flagellum-dependent cell motility"/>
    <property type="evidence" value="ECO:0007669"/>
    <property type="project" value="InterPro"/>
</dbReference>
<dbReference type="InterPro" id="IPR001029">
    <property type="entry name" value="Flagellin_N"/>
</dbReference>
<dbReference type="InterPro" id="IPR001492">
    <property type="entry name" value="Flagellin"/>
</dbReference>
<evidence type="ECO:0000259" key="7">
    <source>
        <dbReference type="Pfam" id="PF00700"/>
    </source>
</evidence>
<dbReference type="AlphaFoldDB" id="A0A2S3VPS9"/>
<evidence type="ECO:0000259" key="6">
    <source>
        <dbReference type="Pfam" id="PF00669"/>
    </source>
</evidence>
<dbReference type="EMBL" id="MUJK01000003">
    <property type="protein sequence ID" value="POF41843.1"/>
    <property type="molecule type" value="Genomic_DNA"/>
</dbReference>
<comment type="similarity">
    <text evidence="3">Belongs to the bacterial flagellin family.</text>
</comment>
<accession>A0A2S3VPS9</accession>
<dbReference type="GO" id="GO:0005198">
    <property type="term" value="F:structural molecule activity"/>
    <property type="evidence" value="ECO:0007669"/>
    <property type="project" value="InterPro"/>
</dbReference>
<feature type="domain" description="Flagellin C-terminal" evidence="7">
    <location>
        <begin position="445"/>
        <end position="523"/>
    </location>
</feature>
<keyword evidence="4" id="KW-0964">Secreted</keyword>
<evidence type="ECO:0000256" key="1">
    <source>
        <dbReference type="ARBA" id="ARBA00004365"/>
    </source>
</evidence>
<keyword evidence="9" id="KW-1185">Reference proteome</keyword>
<dbReference type="PANTHER" id="PTHR42792:SF1">
    <property type="entry name" value="FLAGELLAR HOOK-ASSOCIATED PROTEIN 3"/>
    <property type="match status" value="1"/>
</dbReference>
<sequence length="527" mass="55058">MRISTAQYYATTAANYQRNLNNVMKAAEQASSGIKLETAADDPVGAARLLQLEQQKAMLGQYTTNINALNTAQAQEESVLDSINTVLQKVSELAVRAGAASLNDDDRNSIGAEVAQAEEQLLNLMNSKDANGNYIFSGASNSTQPFLRNSDGTYSYQGDQTQLELKIGDSMSLGLNDTGWDVFQQAINAARSSTTMTAPAVDDGRVSVSQGLVSSGPAFDASFRTGQPYTLSFTSSTEFVIKDALGNDVTAEASGGGTFDPNNKDGSDISFRGVTFALDITYQASDTPAGADAVIAGHSFQLAAKPDSFVSNRAPGNSSAAVISQTSVTNAADYKSFFPEGGAILKFTAPGTFEMYARPMTSGSTPVTTGAVVAGVATAAGVSFTLGGTPPVPAAGDQFDISVNAHQTQNVLDTVSQLRQALQTPTSGNPEAQRNLGNVLASSIANLGNAKNQVDLARGAIGARGNVMDMQRDSIQSTGLINASSQSSIREADPAEVLTRLTLQQTMLQAAQLAFAKVSQLSLFNKL</sequence>
<keyword evidence="8" id="KW-0282">Flagellum</keyword>
<reference evidence="9" key="1">
    <citation type="submission" date="2017-02" db="EMBL/GenBank/DDBJ databases">
        <authorList>
            <person name="Furmanczyk E.M."/>
        </authorList>
    </citation>
    <scope>NUCLEOTIDE SEQUENCE [LARGE SCALE GENOMIC DNA]</scope>
    <source>
        <strain evidence="9">AP3_22</strain>
    </source>
</reference>
<organism evidence="8 9">
    <name type="scientific">Pseudomonas laurylsulfativorans</name>
    <dbReference type="NCBI Taxonomy" id="1943631"/>
    <lineage>
        <taxon>Bacteria</taxon>
        <taxon>Pseudomonadati</taxon>
        <taxon>Pseudomonadota</taxon>
        <taxon>Gammaproteobacteria</taxon>
        <taxon>Pseudomonadales</taxon>
        <taxon>Pseudomonadaceae</taxon>
        <taxon>Pseudomonas</taxon>
    </lineage>
</organism>
<dbReference type="InterPro" id="IPR013384">
    <property type="entry name" value="Flagell_FlgL"/>
</dbReference>
<keyword evidence="8" id="KW-0969">Cilium</keyword>
<evidence type="ECO:0000256" key="2">
    <source>
        <dbReference type="ARBA" id="ARBA00004613"/>
    </source>
</evidence>
<dbReference type="NCBIfam" id="TIGR02550">
    <property type="entry name" value="flagell_flgL"/>
    <property type="match status" value="1"/>
</dbReference>
<feature type="domain" description="Flagellin N-terminal" evidence="6">
    <location>
        <begin position="3"/>
        <end position="139"/>
    </location>
</feature>
<proteinExistence type="inferred from homology"/>
<dbReference type="SUPFAM" id="SSF64518">
    <property type="entry name" value="Phase 1 flagellin"/>
    <property type="match status" value="1"/>
</dbReference>
<comment type="subcellular location">
    <subcellularLocation>
        <location evidence="1">Bacterial flagellum</location>
    </subcellularLocation>
    <subcellularLocation>
        <location evidence="2">Secreted</location>
    </subcellularLocation>
</comment>
<dbReference type="Proteomes" id="UP000237440">
    <property type="component" value="Unassembled WGS sequence"/>
</dbReference>
<evidence type="ECO:0000313" key="8">
    <source>
        <dbReference type="EMBL" id="POF41843.1"/>
    </source>
</evidence>
<keyword evidence="5" id="KW-0975">Bacterial flagellum</keyword>
<evidence type="ECO:0000313" key="9">
    <source>
        <dbReference type="Proteomes" id="UP000237440"/>
    </source>
</evidence>
<name>A0A2S3VPS9_9PSED</name>
<dbReference type="OrthoDB" id="9768249at2"/>
<dbReference type="Pfam" id="PF00669">
    <property type="entry name" value="Flagellin_N"/>
    <property type="match status" value="1"/>
</dbReference>
<comment type="caution">
    <text evidence="8">The sequence shown here is derived from an EMBL/GenBank/DDBJ whole genome shotgun (WGS) entry which is preliminary data.</text>
</comment>
<dbReference type="InterPro" id="IPR046358">
    <property type="entry name" value="Flagellin_C"/>
</dbReference>
<evidence type="ECO:0000256" key="4">
    <source>
        <dbReference type="ARBA" id="ARBA00022525"/>
    </source>
</evidence>
<evidence type="ECO:0000256" key="5">
    <source>
        <dbReference type="ARBA" id="ARBA00023143"/>
    </source>
</evidence>
<dbReference type="Pfam" id="PF00700">
    <property type="entry name" value="Flagellin_C"/>
    <property type="match status" value="1"/>
</dbReference>
<dbReference type="NCBIfam" id="NF009361">
    <property type="entry name" value="PRK12717.1"/>
    <property type="match status" value="1"/>
</dbReference>
<dbReference type="GO" id="GO:0009424">
    <property type="term" value="C:bacterial-type flagellum hook"/>
    <property type="evidence" value="ECO:0007669"/>
    <property type="project" value="InterPro"/>
</dbReference>
<dbReference type="RefSeq" id="WP_103394718.1">
    <property type="nucleotide sequence ID" value="NZ_MUJK01000003.1"/>
</dbReference>
<dbReference type="GO" id="GO:0005576">
    <property type="term" value="C:extracellular region"/>
    <property type="evidence" value="ECO:0007669"/>
    <property type="project" value="UniProtKB-SubCell"/>
</dbReference>
<evidence type="ECO:0000256" key="3">
    <source>
        <dbReference type="ARBA" id="ARBA00005709"/>
    </source>
</evidence>
<protein>
    <submittedName>
        <fullName evidence="8">Flagellar hook-associated protein 3</fullName>
    </submittedName>
</protein>